<dbReference type="GeneTree" id="ENSGT00940000160223"/>
<dbReference type="PANTHER" id="PTHR11848">
    <property type="entry name" value="TGF-BETA FAMILY"/>
    <property type="match status" value="1"/>
</dbReference>
<dbReference type="CDD" id="cd13759">
    <property type="entry name" value="TGF_beta_NODAL"/>
    <property type="match status" value="1"/>
</dbReference>
<evidence type="ECO:0000256" key="4">
    <source>
        <dbReference type="ARBA" id="ARBA00022525"/>
    </source>
</evidence>
<dbReference type="HOGENOM" id="CLU_672592_0_0_1"/>
<evidence type="ECO:0000256" key="7">
    <source>
        <dbReference type="ARBA" id="ARBA00023030"/>
    </source>
</evidence>
<feature type="signal peptide" evidence="12">
    <location>
        <begin position="1"/>
        <end position="23"/>
    </location>
</feature>
<dbReference type="Gene3D" id="2.10.90.10">
    <property type="entry name" value="Cystine-knot cytokines"/>
    <property type="match status" value="1"/>
</dbReference>
<evidence type="ECO:0000256" key="2">
    <source>
        <dbReference type="ARBA" id="ARBA00006656"/>
    </source>
</evidence>
<reference evidence="15" key="1">
    <citation type="submission" date="2003-08" db="EMBL/GenBank/DDBJ databases">
        <authorList>
            <person name="Birren B."/>
            <person name="Nusbaum C."/>
            <person name="Abebe A."/>
            <person name="Abouelleil A."/>
            <person name="Adekoya E."/>
            <person name="Ait-zahra M."/>
            <person name="Allen N."/>
            <person name="Allen T."/>
            <person name="An P."/>
            <person name="Anderson M."/>
            <person name="Anderson S."/>
            <person name="Arachchi H."/>
            <person name="Armbruster J."/>
            <person name="Bachantsang P."/>
            <person name="Baldwin J."/>
            <person name="Barry A."/>
            <person name="Bayul T."/>
            <person name="Blitshsteyn B."/>
            <person name="Bloom T."/>
            <person name="Blye J."/>
            <person name="Boguslavskiy L."/>
            <person name="Borowsky M."/>
            <person name="Boukhgalter B."/>
            <person name="Brunache A."/>
            <person name="Butler J."/>
            <person name="Calixte N."/>
            <person name="Calvo S."/>
            <person name="Camarata J."/>
            <person name="Campo K."/>
            <person name="Chang J."/>
            <person name="Cheshatsang Y."/>
            <person name="Citroen M."/>
            <person name="Collymore A."/>
            <person name="Considine T."/>
            <person name="Cook A."/>
            <person name="Cooke P."/>
            <person name="Corum B."/>
            <person name="Cuomo C."/>
            <person name="David R."/>
            <person name="Dawoe T."/>
            <person name="Degray S."/>
            <person name="Dodge S."/>
            <person name="Dooley K."/>
            <person name="Dorje P."/>
            <person name="Dorjee K."/>
            <person name="Dorris L."/>
            <person name="Duffey N."/>
            <person name="Dupes A."/>
            <person name="Elkins T."/>
            <person name="Engels R."/>
            <person name="Erickson J."/>
            <person name="Farina A."/>
            <person name="Faro S."/>
            <person name="Ferreira P."/>
            <person name="Fischer H."/>
            <person name="Fitzgerald M."/>
            <person name="Foley K."/>
            <person name="Gage D."/>
            <person name="Galagan J."/>
            <person name="Gearin G."/>
            <person name="Gnerre S."/>
            <person name="Gnirke A."/>
            <person name="Goyette A."/>
            <person name="Graham J."/>
            <person name="Grandbois E."/>
            <person name="Gyaltsen K."/>
            <person name="Hafez N."/>
            <person name="Hagopian D."/>
            <person name="Hagos B."/>
            <person name="Hall J."/>
            <person name="Hatcher B."/>
            <person name="Heller A."/>
            <person name="Higgins H."/>
            <person name="Honan T."/>
            <person name="Horn A."/>
            <person name="Houde N."/>
            <person name="Hughes L."/>
            <person name="Hulme W."/>
            <person name="Husby E."/>
            <person name="Iliev I."/>
            <person name="Jaffe D."/>
            <person name="Jones C."/>
            <person name="Kamal M."/>
            <person name="Kamat A."/>
            <person name="Kamvysselis M."/>
            <person name="Karlsson E."/>
            <person name="Kells C."/>
            <person name="Kieu A."/>
            <person name="Kisner P."/>
            <person name="Kodira C."/>
            <person name="Kulbokas E."/>
            <person name="Labutti K."/>
            <person name="Lama D."/>
            <person name="Landers T."/>
            <person name="Leger J."/>
            <person name="Levine S."/>
            <person name="Lewis D."/>
            <person name="Lewis T."/>
            <person name="Lindblad-toh K."/>
            <person name="Liu X."/>
            <person name="Lokyitsang T."/>
            <person name="Lokyitsang Y."/>
            <person name="Lucien O."/>
            <person name="Lui A."/>
            <person name="Ma L.J."/>
            <person name="Mabbitt R."/>
            <person name="Macdonald J."/>
            <person name="Maclean C."/>
            <person name="Major J."/>
            <person name="Manning J."/>
            <person name="Marabella R."/>
            <person name="Maru K."/>
            <person name="Matthews C."/>
            <person name="Mauceli E."/>
            <person name="Mccarthy M."/>
            <person name="Mcdonough S."/>
            <person name="Mcghee T."/>
            <person name="Meldrim J."/>
            <person name="Meneus L."/>
            <person name="Mesirov J."/>
            <person name="Mihalev A."/>
            <person name="Mihova T."/>
            <person name="Mikkelsen T."/>
            <person name="Mlenga V."/>
            <person name="Moru K."/>
            <person name="Mozes J."/>
            <person name="Mulrain L."/>
            <person name="Munson G."/>
            <person name="Naylor J."/>
            <person name="Newes C."/>
            <person name="Nguyen C."/>
            <person name="Nguyen N."/>
            <person name="Nguyen T."/>
            <person name="Nicol R."/>
            <person name="Nielsen C."/>
            <person name="Nizzari M."/>
            <person name="Norbu C."/>
            <person name="Norbu N."/>
            <person name="O'donnell P."/>
            <person name="Okoawo O."/>
            <person name="O'leary S."/>
            <person name="Omotosho B."/>
            <person name="O'neill K."/>
            <person name="Osman S."/>
            <person name="Parker S."/>
            <person name="Perrin D."/>
            <person name="Phunkhang P."/>
            <person name="Piqani B."/>
            <person name="Purcell S."/>
            <person name="Rachupka T."/>
            <person name="Ramasamy U."/>
            <person name="Rameau R."/>
            <person name="Ray V."/>
            <person name="Raymond C."/>
            <person name="Retta R."/>
            <person name="Richardson S."/>
            <person name="Rise C."/>
            <person name="Rodriguez J."/>
            <person name="Rogers J."/>
            <person name="Rogov P."/>
            <person name="Rutman M."/>
            <person name="Schupbach R."/>
            <person name="Seaman C."/>
            <person name="Settipalli S."/>
            <person name="Sharpe T."/>
            <person name="Sheridan J."/>
            <person name="Sherpa N."/>
            <person name="Shi J."/>
            <person name="Smirnov S."/>
            <person name="Smith C."/>
            <person name="Sougnez C."/>
            <person name="Spencer B."/>
            <person name="Stalker J."/>
            <person name="Stange-thomann N."/>
            <person name="Stavropoulos S."/>
            <person name="Stetson K."/>
            <person name="Stone C."/>
            <person name="Stone S."/>
            <person name="Stubbs M."/>
            <person name="Talamas J."/>
            <person name="Tchuinga P."/>
            <person name="Tenzing P."/>
            <person name="Tesfaye S."/>
            <person name="Theodore J."/>
            <person name="Thoulutsang Y."/>
            <person name="Topham K."/>
            <person name="Towey S."/>
            <person name="Tsamla T."/>
            <person name="Tsomo N."/>
            <person name="Vallee D."/>
            <person name="Vassiliev H."/>
            <person name="Venkataraman V."/>
            <person name="Vinson J."/>
            <person name="Vo A."/>
            <person name="Wade C."/>
            <person name="Wang S."/>
            <person name="Wangchuk T."/>
            <person name="Wangdi T."/>
            <person name="Whittaker C."/>
            <person name="Wilkinson J."/>
            <person name="Wu Y."/>
            <person name="Wyman D."/>
            <person name="Yadav S."/>
            <person name="Yang S."/>
            <person name="Yang X."/>
            <person name="Yeager S."/>
            <person name="Yee E."/>
            <person name="Young G."/>
            <person name="Zainoun J."/>
            <person name="Zembeck L."/>
            <person name="Zimmer A."/>
            <person name="Zody M."/>
            <person name="Lander E."/>
        </authorList>
    </citation>
    <scope>NUCLEOTIDE SEQUENCE [LARGE SCALE GENOMIC DNA]</scope>
</reference>
<dbReference type="AlphaFoldDB" id="H2YIY2"/>
<feature type="domain" description="TGF-beta family profile" evidence="13">
    <location>
        <begin position="281"/>
        <end position="409"/>
    </location>
</feature>
<proteinExistence type="inferred from homology"/>
<evidence type="ECO:0000259" key="13">
    <source>
        <dbReference type="PROSITE" id="PS51362"/>
    </source>
</evidence>
<feature type="compositionally biased region" description="Basic and acidic residues" evidence="11">
    <location>
        <begin position="255"/>
        <end position="267"/>
    </location>
</feature>
<dbReference type="GO" id="GO:0005125">
    <property type="term" value="F:cytokine activity"/>
    <property type="evidence" value="ECO:0007669"/>
    <property type="project" value="TreeGrafter"/>
</dbReference>
<dbReference type="PROSITE" id="PS00250">
    <property type="entry name" value="TGF_BETA_1"/>
    <property type="match status" value="1"/>
</dbReference>
<feature type="compositionally biased region" description="Basic residues" evidence="11">
    <location>
        <begin position="193"/>
        <end position="215"/>
    </location>
</feature>
<keyword evidence="3" id="KW-0217">Developmental protein</keyword>
<dbReference type="GO" id="GO:0005615">
    <property type="term" value="C:extracellular space"/>
    <property type="evidence" value="ECO:0007669"/>
    <property type="project" value="TreeGrafter"/>
</dbReference>
<feature type="chain" id="PRO_5003578128" description="TGF-beta family profile domain-containing protein" evidence="12">
    <location>
        <begin position="24"/>
        <end position="409"/>
    </location>
</feature>
<evidence type="ECO:0000256" key="10">
    <source>
        <dbReference type="RuleBase" id="RU000354"/>
    </source>
</evidence>
<protein>
    <recommendedName>
        <fullName evidence="13">TGF-beta family profile domain-containing protein</fullName>
    </recommendedName>
</protein>
<keyword evidence="8" id="KW-1015">Disulfide bond</keyword>
<dbReference type="PROSITE" id="PS51362">
    <property type="entry name" value="TGF_BETA_2"/>
    <property type="match status" value="1"/>
</dbReference>
<accession>H2YIY2</accession>
<keyword evidence="9" id="KW-0325">Glycoprotein</keyword>
<dbReference type="InParanoid" id="H2YIY2"/>
<feature type="compositionally biased region" description="Polar residues" evidence="11">
    <location>
        <begin position="231"/>
        <end position="252"/>
    </location>
</feature>
<keyword evidence="7 10" id="KW-0339">Growth factor</keyword>
<dbReference type="SMART" id="SM00204">
    <property type="entry name" value="TGFB"/>
    <property type="match status" value="1"/>
</dbReference>
<evidence type="ECO:0000256" key="1">
    <source>
        <dbReference type="ARBA" id="ARBA00004613"/>
    </source>
</evidence>
<evidence type="ECO:0000313" key="15">
    <source>
        <dbReference type="Proteomes" id="UP000007875"/>
    </source>
</evidence>
<dbReference type="PANTHER" id="PTHR11848:SF302">
    <property type="entry name" value="TGF-BETA FAMILY PROFILE DOMAIN-CONTAINING PROTEIN"/>
    <property type="match status" value="1"/>
</dbReference>
<dbReference type="InterPro" id="IPR029034">
    <property type="entry name" value="Cystine-knot_cytokine"/>
</dbReference>
<organism evidence="14 15">
    <name type="scientific">Ciona savignyi</name>
    <name type="common">Pacific transparent sea squirt</name>
    <dbReference type="NCBI Taxonomy" id="51511"/>
    <lineage>
        <taxon>Eukaryota</taxon>
        <taxon>Metazoa</taxon>
        <taxon>Chordata</taxon>
        <taxon>Tunicata</taxon>
        <taxon>Ascidiacea</taxon>
        <taxon>Phlebobranchia</taxon>
        <taxon>Cionidae</taxon>
        <taxon>Ciona</taxon>
    </lineage>
</organism>
<reference evidence="14" key="2">
    <citation type="submission" date="2025-08" db="UniProtKB">
        <authorList>
            <consortium name="Ensembl"/>
        </authorList>
    </citation>
    <scope>IDENTIFICATION</scope>
</reference>
<dbReference type="FunFam" id="2.10.90.10:FF:000026">
    <property type="entry name" value="Nodal homolog 3-A"/>
    <property type="match status" value="1"/>
</dbReference>
<dbReference type="OMA" id="ILYYEDG"/>
<keyword evidence="4" id="KW-0964">Secreted</keyword>
<evidence type="ECO:0000256" key="9">
    <source>
        <dbReference type="ARBA" id="ARBA00023180"/>
    </source>
</evidence>
<dbReference type="eggNOG" id="KOG3900">
    <property type="taxonomic scope" value="Eukaryota"/>
</dbReference>
<comment type="subcellular location">
    <subcellularLocation>
        <location evidence="1">Secreted</location>
    </subcellularLocation>
</comment>
<comment type="similarity">
    <text evidence="2 10">Belongs to the TGF-beta family.</text>
</comment>
<reference evidence="14" key="3">
    <citation type="submission" date="2025-09" db="UniProtKB">
        <authorList>
            <consortium name="Ensembl"/>
        </authorList>
    </citation>
    <scope>IDENTIFICATION</scope>
</reference>
<evidence type="ECO:0000313" key="14">
    <source>
        <dbReference type="Ensembl" id="ENSCSAVP00000005281.1"/>
    </source>
</evidence>
<keyword evidence="6 12" id="KW-0732">Signal</keyword>
<dbReference type="InterPro" id="IPR001839">
    <property type="entry name" value="TGF-b_C"/>
</dbReference>
<feature type="region of interest" description="Disordered" evidence="11">
    <location>
        <begin position="191"/>
        <end position="305"/>
    </location>
</feature>
<dbReference type="STRING" id="51511.ENSCSAVP00000005281"/>
<evidence type="ECO:0000256" key="11">
    <source>
        <dbReference type="SAM" id="MobiDB-lite"/>
    </source>
</evidence>
<dbReference type="Pfam" id="PF00019">
    <property type="entry name" value="TGF_beta"/>
    <property type="match status" value="1"/>
</dbReference>
<evidence type="ECO:0000256" key="3">
    <source>
        <dbReference type="ARBA" id="ARBA00022473"/>
    </source>
</evidence>
<evidence type="ECO:0000256" key="8">
    <source>
        <dbReference type="ARBA" id="ARBA00023157"/>
    </source>
</evidence>
<dbReference type="InterPro" id="IPR015615">
    <property type="entry name" value="TGF-beta-rel"/>
</dbReference>
<dbReference type="Proteomes" id="UP000007875">
    <property type="component" value="Unassembled WGS sequence"/>
</dbReference>
<dbReference type="SUPFAM" id="SSF57501">
    <property type="entry name" value="Cystine-knot cytokines"/>
    <property type="match status" value="1"/>
</dbReference>
<evidence type="ECO:0000256" key="12">
    <source>
        <dbReference type="SAM" id="SignalP"/>
    </source>
</evidence>
<dbReference type="Ensembl" id="ENSCSAVT00000005352.1">
    <property type="protein sequence ID" value="ENSCSAVP00000005281.1"/>
    <property type="gene ID" value="ENSCSAVG00000003151.1"/>
</dbReference>
<evidence type="ECO:0000256" key="6">
    <source>
        <dbReference type="ARBA" id="ARBA00022729"/>
    </source>
</evidence>
<keyword evidence="5" id="KW-0165">Cleavage on pair of basic residues</keyword>
<keyword evidence="15" id="KW-1185">Reference proteome</keyword>
<evidence type="ECO:0000256" key="5">
    <source>
        <dbReference type="ARBA" id="ARBA00022685"/>
    </source>
</evidence>
<sequence>MMSMRKIFVYIGLITMMSSVASSKDTTSSRSTSYDPLLRHTKQKYMMELYREGNPMLKRSDTVQSFSAIESTRIGNKLILLFDVTIISGERVRSSELRFKRLSSLSDVTMVELWQGSKTSTRQRIGNLKIANSLESRTNFDATTLIRRWVNGKSPLTPEPELGVKVSAQAELFIFTRTHVGNIMTAVEERSNRYRRSRSDRRRKRRKGFKSKSRKSSLQMSSSRHNDVEMTYSTQQKYPQMSNDFEIDTSSTKPRKQDKNDYDETKQWQKQQSDVTIIKSRHQPSPTSKPPVTRETPKIETNQRAPHCRRVKFEIDFERIGWGSWIVHPKKYDAYRCEGHCGTPIISDATPTNHASIQSLLASRRPDLGIPQPCCVPTKLAPLSILYYEDGEVKQREHEDMVVTECGCR</sequence>
<dbReference type="GO" id="GO:0008083">
    <property type="term" value="F:growth factor activity"/>
    <property type="evidence" value="ECO:0007669"/>
    <property type="project" value="UniProtKB-KW"/>
</dbReference>
<dbReference type="InterPro" id="IPR017948">
    <property type="entry name" value="TGFb_CS"/>
</dbReference>
<name>H2YIY2_CIOSA</name>